<dbReference type="Gene3D" id="3.30.70.100">
    <property type="match status" value="1"/>
</dbReference>
<dbReference type="InterPro" id="IPR011008">
    <property type="entry name" value="Dimeric_a/b-barrel"/>
</dbReference>
<dbReference type="Pfam" id="PF07110">
    <property type="entry name" value="EthD"/>
    <property type="match status" value="1"/>
</dbReference>
<dbReference type="OrthoDB" id="3454835at2759"/>
<feature type="domain" description="EthD" evidence="2">
    <location>
        <begin position="40"/>
        <end position="132"/>
    </location>
</feature>
<dbReference type="Proteomes" id="UP000443090">
    <property type="component" value="Unassembled WGS sequence"/>
</dbReference>
<sequence length="146" mass="17349">MANKITNLVEHEFTFPQLDREATPNYQPYLKMSFYFRKRADITHQEFHEHWQTVHADLATSAAPFAQYVTRYTQTHQTPELKEKLQKFGNMQMLDFDGCSEIWVRSYEDGEKFFQSEEYVKAMAGRSRRFLDLLGTTTLISSSYRR</sequence>
<accession>A0A8H8UGT0</accession>
<proteinExistence type="inferred from homology"/>
<evidence type="ECO:0000256" key="1">
    <source>
        <dbReference type="ARBA" id="ARBA00005986"/>
    </source>
</evidence>
<name>A0A8H8UGT0_9HELO</name>
<evidence type="ECO:0000313" key="4">
    <source>
        <dbReference type="Proteomes" id="UP000443090"/>
    </source>
</evidence>
<comment type="similarity">
    <text evidence="1">Belongs to the tpcK family.</text>
</comment>
<reference evidence="3 4" key="1">
    <citation type="submission" date="2018-05" db="EMBL/GenBank/DDBJ databases">
        <title>Genome sequencing and assembly of the regulated plant pathogen Lachnellula willkommii and related sister species for the development of diagnostic species identification markers.</title>
        <authorList>
            <person name="Giroux E."/>
            <person name="Bilodeau G."/>
        </authorList>
    </citation>
    <scope>NUCLEOTIDE SEQUENCE [LARGE SCALE GENOMIC DNA]</scope>
    <source>
        <strain evidence="3 4">CBS 160.35</strain>
    </source>
</reference>
<keyword evidence="4" id="KW-1185">Reference proteome</keyword>
<dbReference type="SUPFAM" id="SSF54909">
    <property type="entry name" value="Dimeric alpha+beta barrel"/>
    <property type="match status" value="1"/>
</dbReference>
<dbReference type="AlphaFoldDB" id="A0A8H8UGT0"/>
<organism evidence="3 4">
    <name type="scientific">Lachnellula occidentalis</name>
    <dbReference type="NCBI Taxonomy" id="215460"/>
    <lineage>
        <taxon>Eukaryota</taxon>
        <taxon>Fungi</taxon>
        <taxon>Dikarya</taxon>
        <taxon>Ascomycota</taxon>
        <taxon>Pezizomycotina</taxon>
        <taxon>Leotiomycetes</taxon>
        <taxon>Helotiales</taxon>
        <taxon>Lachnaceae</taxon>
        <taxon>Lachnellula</taxon>
    </lineage>
</organism>
<gene>
    <name evidence="3" type="ORF">LOCC1_G002240</name>
</gene>
<comment type="caution">
    <text evidence="3">The sequence shown here is derived from an EMBL/GenBank/DDBJ whole genome shotgun (WGS) entry which is preliminary data.</text>
</comment>
<evidence type="ECO:0000259" key="2">
    <source>
        <dbReference type="Pfam" id="PF07110"/>
    </source>
</evidence>
<protein>
    <recommendedName>
        <fullName evidence="2">EthD domain-containing protein</fullName>
    </recommendedName>
</protein>
<dbReference type="GO" id="GO:0016491">
    <property type="term" value="F:oxidoreductase activity"/>
    <property type="evidence" value="ECO:0007669"/>
    <property type="project" value="InterPro"/>
</dbReference>
<evidence type="ECO:0000313" key="3">
    <source>
        <dbReference type="EMBL" id="TVY47500.1"/>
    </source>
</evidence>
<dbReference type="EMBL" id="QGMI01000089">
    <property type="protein sequence ID" value="TVY47500.1"/>
    <property type="molecule type" value="Genomic_DNA"/>
</dbReference>
<dbReference type="InterPro" id="IPR009799">
    <property type="entry name" value="EthD_dom"/>
</dbReference>